<evidence type="ECO:0000313" key="2">
    <source>
        <dbReference type="Proteomes" id="UP000681340"/>
    </source>
</evidence>
<reference evidence="1" key="1">
    <citation type="submission" date="2021-03" db="EMBL/GenBank/DDBJ databases">
        <title>Whole genome shotgun sequence of Actinoplanes auranticolor NBRC 12245.</title>
        <authorList>
            <person name="Komaki H."/>
            <person name="Tamura T."/>
        </authorList>
    </citation>
    <scope>NUCLEOTIDE SEQUENCE</scope>
    <source>
        <strain evidence="1">NBRC 12245</strain>
    </source>
</reference>
<organism evidence="1 2">
    <name type="scientific">Actinoplanes auranticolor</name>
    <dbReference type="NCBI Taxonomy" id="47988"/>
    <lineage>
        <taxon>Bacteria</taxon>
        <taxon>Bacillati</taxon>
        <taxon>Actinomycetota</taxon>
        <taxon>Actinomycetes</taxon>
        <taxon>Micromonosporales</taxon>
        <taxon>Micromonosporaceae</taxon>
        <taxon>Actinoplanes</taxon>
    </lineage>
</organism>
<keyword evidence="2" id="KW-1185">Reference proteome</keyword>
<dbReference type="RefSeq" id="WP_212990578.1">
    <property type="nucleotide sequence ID" value="NZ_BAABEA010000052.1"/>
</dbReference>
<sequence length="203" mass="20951">MPDDLTPLFADLRRQALPRVRPPGADAARRTVHRRATVQAATAAAALLAAGGSFLYAQRSGTDGTVTPAAPPSASTMAFVSGEPLPKSSGAVRRGLPNKAQIAGRLVPGADHAGVVSDFAEDVGMAAEAGRHRLRVGCSGPAPLPVTILVDNDIEQQHTLSCADSGVVEEYEFTLAEAGSVRVLIGSGGQFDAYALKLTKIRG</sequence>
<name>A0A919SIP7_9ACTN</name>
<dbReference type="AlphaFoldDB" id="A0A919SIP7"/>
<proteinExistence type="predicted"/>
<protein>
    <submittedName>
        <fullName evidence="1">Uncharacterized protein</fullName>
    </submittedName>
</protein>
<comment type="caution">
    <text evidence="1">The sequence shown here is derived from an EMBL/GenBank/DDBJ whole genome shotgun (WGS) entry which is preliminary data.</text>
</comment>
<evidence type="ECO:0000313" key="1">
    <source>
        <dbReference type="EMBL" id="GIM71418.1"/>
    </source>
</evidence>
<dbReference type="EMBL" id="BOQL01000036">
    <property type="protein sequence ID" value="GIM71418.1"/>
    <property type="molecule type" value="Genomic_DNA"/>
</dbReference>
<dbReference type="Proteomes" id="UP000681340">
    <property type="component" value="Unassembled WGS sequence"/>
</dbReference>
<accession>A0A919SIP7</accession>
<gene>
    <name evidence="1" type="ORF">Aau02nite_45990</name>
</gene>